<dbReference type="EMBL" id="ABIB01000005">
    <property type="protein sequence ID" value="EDP95929.1"/>
    <property type="molecule type" value="Genomic_DNA"/>
</dbReference>
<evidence type="ECO:0000313" key="4">
    <source>
        <dbReference type="EMBL" id="EDP95929.1"/>
    </source>
</evidence>
<organism evidence="4 5">
    <name type="scientific">Kordia algicida OT-1</name>
    <dbReference type="NCBI Taxonomy" id="391587"/>
    <lineage>
        <taxon>Bacteria</taxon>
        <taxon>Pseudomonadati</taxon>
        <taxon>Bacteroidota</taxon>
        <taxon>Flavobacteriia</taxon>
        <taxon>Flavobacteriales</taxon>
        <taxon>Flavobacteriaceae</taxon>
        <taxon>Kordia</taxon>
    </lineage>
</organism>
<dbReference type="RefSeq" id="WP_007094000.1">
    <property type="nucleotide sequence ID" value="NZ_CP142125.1"/>
</dbReference>
<keyword evidence="1 2" id="KW-0732">Signal</keyword>
<dbReference type="OrthoDB" id="1361071at2"/>
<dbReference type="eggNOG" id="ENOG502ZXVZ">
    <property type="taxonomic scope" value="Bacteria"/>
</dbReference>
<feature type="signal peptide" evidence="2">
    <location>
        <begin position="1"/>
        <end position="18"/>
    </location>
</feature>
<proteinExistence type="predicted"/>
<feature type="domain" description="Secretion system C-terminal sorting" evidence="3">
    <location>
        <begin position="248"/>
        <end position="315"/>
    </location>
</feature>
<dbReference type="Pfam" id="PF18962">
    <property type="entry name" value="Por_Secre_tail"/>
    <property type="match status" value="1"/>
</dbReference>
<evidence type="ECO:0000256" key="1">
    <source>
        <dbReference type="ARBA" id="ARBA00022729"/>
    </source>
</evidence>
<dbReference type="AlphaFoldDB" id="A9DWT1"/>
<name>A9DWT1_9FLAO</name>
<dbReference type="NCBIfam" id="TIGR04183">
    <property type="entry name" value="Por_Secre_tail"/>
    <property type="match status" value="1"/>
</dbReference>
<evidence type="ECO:0000313" key="5">
    <source>
        <dbReference type="Proteomes" id="UP000002945"/>
    </source>
</evidence>
<protein>
    <recommendedName>
        <fullName evidence="3">Secretion system C-terminal sorting domain-containing protein</fullName>
    </recommendedName>
</protein>
<accession>A9DWT1</accession>
<dbReference type="Proteomes" id="UP000002945">
    <property type="component" value="Unassembled WGS sequence"/>
</dbReference>
<comment type="caution">
    <text evidence="4">The sequence shown here is derived from an EMBL/GenBank/DDBJ whole genome shotgun (WGS) entry which is preliminary data.</text>
</comment>
<gene>
    <name evidence="4" type="ORF">KAOT1_07168</name>
</gene>
<keyword evidence="5" id="KW-1185">Reference proteome</keyword>
<dbReference type="HOGENOM" id="CLU_873712_0_0_10"/>
<evidence type="ECO:0000259" key="3">
    <source>
        <dbReference type="Pfam" id="PF18962"/>
    </source>
</evidence>
<dbReference type="InterPro" id="IPR026444">
    <property type="entry name" value="Secre_tail"/>
</dbReference>
<feature type="chain" id="PRO_5002734879" description="Secretion system C-terminal sorting domain-containing protein" evidence="2">
    <location>
        <begin position="19"/>
        <end position="318"/>
    </location>
</feature>
<reference evidence="4 5" key="1">
    <citation type="journal article" date="2011" name="J. Bacteriol.">
        <title>Genome sequence of the algicidal bacterium Kordia algicida OT-1.</title>
        <authorList>
            <person name="Lee H.S."/>
            <person name="Kang S.G."/>
            <person name="Kwon K.K."/>
            <person name="Lee J.H."/>
            <person name="Kim S.J."/>
        </authorList>
    </citation>
    <scope>NUCLEOTIDE SEQUENCE [LARGE SCALE GENOMIC DNA]</scope>
    <source>
        <strain evidence="4 5">OT-1</strain>
    </source>
</reference>
<evidence type="ECO:0000256" key="2">
    <source>
        <dbReference type="SAM" id="SignalP"/>
    </source>
</evidence>
<sequence length="318" mass="35039">MRKILLYSIFLIYCITYAQSPSGCDSTDWPDTVYQSGNGVAFSVPEGSGEGWTYKWIVTSPNLDIVSGQGTPTAYIKGNMGHDSGTVYVVKCKDFESACSDMKTVTIETNWEPTPTPIPLLTCIGYESVVPEDITLEGKLNVCTASSLTNLADTTLNLTFTWSIKFDDGTLLVLNGLNPVFREKCLENPVRSIGLEISNGILSKKFYAGVLIGIHHIPGFGILDLLTSCVTGESCDDSNGLLFRNIQIFPNPTTSTIRFSGDNLDDYSIVIFDSNGEKIMEKPTISKEINLKNQQKGLYFYVVRDREGNEKTGKIIRN</sequence>